<feature type="compositionally biased region" description="Basic and acidic residues" evidence="1">
    <location>
        <begin position="1269"/>
        <end position="1279"/>
    </location>
</feature>
<feature type="compositionally biased region" description="Basic and acidic residues" evidence="1">
    <location>
        <begin position="1120"/>
        <end position="1129"/>
    </location>
</feature>
<comment type="caution">
    <text evidence="2">The sequence shown here is derived from an EMBL/GenBank/DDBJ whole genome shotgun (WGS) entry which is preliminary data.</text>
</comment>
<sequence>MNRILELVQSGDFDPVEEFTGNKDKFSEVKTAFENISNNLPKQVCINFVLTKIAPTVFDKNVPNGVRDEAVEVGLHVLQFVNIAILTTKEQEEVFSSIEEAYVKVVGELRDGNYSNWDKLWIFLIKLCSDRLHAKMGVANKLLRVVEVAFRNSTSIEQRLKAYDCWVELINNSSLNMQHMCSARQIKLLVTPMKAKFSRMPVVIMKRCDTFVYLLEKLGDKATLCLREFLEFCFGPFDEKNDAEKMKQGRSVSEVCNKSTLVLLEIIGHSHSDSENCLKNDDLNLYKPLITDDNFPSFAEILINSIMECCVLLNEWSQDASTNSSIIKCLWRSVLQFVQKSNDDVKRRCYFQINNSLRKLSERSHYNDYLHTVLGNLIELLIQDEMAEKLKETVFDVSINLLHHFTDPCSFNLDNIQNFVTSCFDVENGSKFDKIASNSFKNNLKCENSILCEVWLKCKITIVPDNISNYVWPIHNLENFENLDVLKSKWTKLYTTECKSEGVKLLLMQNLEKLFLDNPLLSSNIVQFLELMSSGETNPSKDFVAKFMRLMELVLTLPNLSDDNVKAISSIVLKYCNQSQNFYKSENIDETLDKLCGCLEHLVTIHKDYTILTKLAELLSDAQPKVLSKFSKGLLAFLEALMLNEDNSIANNTRKLIELFETKTTEQEIVPLTSSRSLRIMNMANNTHKSRTNNVKVSPAAPLKTKQVSSPRGKSRFSDSKKKNALSINEDNSADYVKIDTKVKINVDNLSEHQKEMFKKRREDIPALYQELTQSQSEDFFTRIEKIDDKESDKKAKEHEARTKSTKKRRRSDEGDEEHAAKTRKVEAKAFEPDESLTPISDEMDPDLRKIFDDVELEPVQKTPPEELFQDPIPEQKKVDTSPNKIAAEESPKDELVENHVDENKSNKSSDIVSNSDDKTDVGTVRVSPRSAKTKKPSPEKTLRKSQRNTAKKIREELVNAVKKQLEQLSESETNDENDTTETEKKNDLNGRENGDVETTLRKSTRQIKKRHSDYLETLKKKKSEDADHVKENQSSDDLATKSQPKRDVNKKKQKRQSLPAQLKKKSDEDESIEDLLARVDKRIEESKKIENPPQKRETKVPDGNDNEIDELAAVTTDETTNKDQDLKKKSVVKKEKKRQSLPVTITPVNTDDKVVSSVSLDVTADTARDTETPPAAVDVYEFKADEEAVVSDEAKKKKKQRRKGMAFNRRDYISKRRKKPKKETRDEGFPFHITADSPVPLSQSSSLRAVASSQTSETITILITRSPPDSRENQENHSDSSVTSNGSPSSPKKKNKRKQSPNSEDFIESSQAPVADKSCLKSKFKGFRQTTIEESMQVLQPEKDAETETMDLDSVPGNENKVKPLRISKTRRFSLTEPSSQKVDVGKRLKRSRSLEKLDFASELITFSLEKVTKEEVHVNDTSLDTLTCDSIPSKEETPALDSENLGEVDTLTLSPVRSPTKQDLPGSPVTCDTPERTTELLNNTSDISPISSTSEVTTPKQATNEVSNRRVARLLQMVNSNVQVSTEGRRWFGNKVSSPSSGRIRKIRMKKEENLDILTFSREVPSPLTVPASGILKRKFNNVDEVATPSPKRKRVNFSDPAITDKKLFIKDAEEYEIDQKTYSTNESQVDEADDLADTKKTKEFLDGFERDSALLTFRDFCDSNFKNTSLDDTKTALKHLLHNLQVPEVVEIITEYLGDNEIKNTLTNESCEQIVDRFVVPLVENVINFEDFLPKLLKVVEKLPNDRLQRFIDDVTAVFGDRINHSISAKLTQEQVEEHVLSLSCDKVHDLMKTYCSNLEQQQRNEFLVGLMNLASDELPFNKEFLNSHVTILQNFVSKMTD</sequence>
<feature type="region of interest" description="Disordered" evidence="1">
    <location>
        <begin position="789"/>
        <end position="1140"/>
    </location>
</feature>
<dbReference type="SUPFAM" id="SSF48371">
    <property type="entry name" value="ARM repeat"/>
    <property type="match status" value="1"/>
</dbReference>
<feature type="compositionally biased region" description="Basic residues" evidence="1">
    <location>
        <begin position="1003"/>
        <end position="1012"/>
    </location>
</feature>
<feature type="region of interest" description="Disordered" evidence="1">
    <location>
        <begin position="685"/>
        <end position="724"/>
    </location>
</feature>
<evidence type="ECO:0000313" key="2">
    <source>
        <dbReference type="EMBL" id="KAJ3642744.1"/>
    </source>
</evidence>
<gene>
    <name evidence="2" type="ORF">Zmor_025501</name>
</gene>
<feature type="compositionally biased region" description="Basic and acidic residues" evidence="1">
    <location>
        <begin position="789"/>
        <end position="803"/>
    </location>
</feature>
<feature type="compositionally biased region" description="Basic and acidic residues" evidence="1">
    <location>
        <begin position="887"/>
        <end position="908"/>
    </location>
</feature>
<evidence type="ECO:0000313" key="3">
    <source>
        <dbReference type="Proteomes" id="UP001168821"/>
    </source>
</evidence>
<feature type="region of interest" description="Disordered" evidence="1">
    <location>
        <begin position="1339"/>
        <end position="1362"/>
    </location>
</feature>
<dbReference type="InterPro" id="IPR016024">
    <property type="entry name" value="ARM-type_fold"/>
</dbReference>
<feature type="compositionally biased region" description="Low complexity" evidence="1">
    <location>
        <begin position="1242"/>
        <end position="1257"/>
    </location>
</feature>
<feature type="compositionally biased region" description="Basic and acidic residues" evidence="1">
    <location>
        <begin position="1013"/>
        <end position="1034"/>
    </location>
</feature>
<dbReference type="EMBL" id="JALNTZ010000008">
    <property type="protein sequence ID" value="KAJ3642744.1"/>
    <property type="molecule type" value="Genomic_DNA"/>
</dbReference>
<feature type="compositionally biased region" description="Polar residues" evidence="1">
    <location>
        <begin position="685"/>
        <end position="696"/>
    </location>
</feature>
<feature type="compositionally biased region" description="Basic and acidic residues" evidence="1">
    <location>
        <begin position="1076"/>
        <end position="1103"/>
    </location>
</feature>
<protein>
    <recommendedName>
        <fullName evidence="4">Telomere-associated protein RIF1</fullName>
    </recommendedName>
</protein>
<name>A0AA38M4P7_9CUCU</name>
<feature type="compositionally biased region" description="Polar residues" evidence="1">
    <location>
        <begin position="1481"/>
        <end position="1506"/>
    </location>
</feature>
<keyword evidence="3" id="KW-1185">Reference proteome</keyword>
<organism evidence="2 3">
    <name type="scientific">Zophobas morio</name>
    <dbReference type="NCBI Taxonomy" id="2755281"/>
    <lineage>
        <taxon>Eukaryota</taxon>
        <taxon>Metazoa</taxon>
        <taxon>Ecdysozoa</taxon>
        <taxon>Arthropoda</taxon>
        <taxon>Hexapoda</taxon>
        <taxon>Insecta</taxon>
        <taxon>Pterygota</taxon>
        <taxon>Neoptera</taxon>
        <taxon>Endopterygota</taxon>
        <taxon>Coleoptera</taxon>
        <taxon>Polyphaga</taxon>
        <taxon>Cucujiformia</taxon>
        <taxon>Tenebrionidae</taxon>
        <taxon>Zophobas</taxon>
    </lineage>
</organism>
<dbReference type="Proteomes" id="UP001168821">
    <property type="component" value="Unassembled WGS sequence"/>
</dbReference>
<feature type="compositionally biased region" description="Basic and acidic residues" evidence="1">
    <location>
        <begin position="818"/>
        <end position="832"/>
    </location>
</feature>
<evidence type="ECO:0000256" key="1">
    <source>
        <dbReference type="SAM" id="MobiDB-lite"/>
    </source>
</evidence>
<feature type="region of interest" description="Disordered" evidence="1">
    <location>
        <begin position="1457"/>
        <end position="1506"/>
    </location>
</feature>
<feature type="compositionally biased region" description="Low complexity" evidence="1">
    <location>
        <begin position="1280"/>
        <end position="1291"/>
    </location>
</feature>
<accession>A0AA38M4P7</accession>
<proteinExistence type="predicted"/>
<feature type="compositionally biased region" description="Basic and acidic residues" evidence="1">
    <location>
        <begin position="982"/>
        <end position="1001"/>
    </location>
</feature>
<feature type="region of interest" description="Disordered" evidence="1">
    <location>
        <begin position="1189"/>
        <end position="1314"/>
    </location>
</feature>
<feature type="compositionally biased region" description="Basic residues" evidence="1">
    <location>
        <begin position="1130"/>
        <end position="1140"/>
    </location>
</feature>
<evidence type="ECO:0008006" key="4">
    <source>
        <dbReference type="Google" id="ProtNLM"/>
    </source>
</evidence>
<reference evidence="2" key="1">
    <citation type="journal article" date="2023" name="G3 (Bethesda)">
        <title>Whole genome assemblies of Zophobas morio and Tenebrio molitor.</title>
        <authorList>
            <person name="Kaur S."/>
            <person name="Stinson S.A."/>
            <person name="diCenzo G.C."/>
        </authorList>
    </citation>
    <scope>NUCLEOTIDE SEQUENCE</scope>
    <source>
        <strain evidence="2">QUZm001</strain>
    </source>
</reference>